<dbReference type="OrthoDB" id="2449283at2759"/>
<name>A0A8H4A5N2_GIGMA</name>
<proteinExistence type="predicted"/>
<organism evidence="1 2">
    <name type="scientific">Gigaspora margarita</name>
    <dbReference type="NCBI Taxonomy" id="4874"/>
    <lineage>
        <taxon>Eukaryota</taxon>
        <taxon>Fungi</taxon>
        <taxon>Fungi incertae sedis</taxon>
        <taxon>Mucoromycota</taxon>
        <taxon>Glomeromycotina</taxon>
        <taxon>Glomeromycetes</taxon>
        <taxon>Diversisporales</taxon>
        <taxon>Gigasporaceae</taxon>
        <taxon>Gigaspora</taxon>
    </lineage>
</organism>
<reference evidence="1 2" key="1">
    <citation type="journal article" date="2019" name="Environ. Microbiol.">
        <title>At the nexus of three kingdoms: the genome of the mycorrhizal fungus Gigaspora margarita provides insights into plant, endobacterial and fungal interactions.</title>
        <authorList>
            <person name="Venice F."/>
            <person name="Ghignone S."/>
            <person name="Salvioli di Fossalunga A."/>
            <person name="Amselem J."/>
            <person name="Novero M."/>
            <person name="Xianan X."/>
            <person name="Sedzielewska Toro K."/>
            <person name="Morin E."/>
            <person name="Lipzen A."/>
            <person name="Grigoriev I.V."/>
            <person name="Henrissat B."/>
            <person name="Martin F.M."/>
            <person name="Bonfante P."/>
        </authorList>
    </citation>
    <scope>NUCLEOTIDE SEQUENCE [LARGE SCALE GENOMIC DNA]</scope>
    <source>
        <strain evidence="1 2">BEG34</strain>
    </source>
</reference>
<sequence length="107" mass="12359">MSSICPEPRILGSKLSNFHLPAESYIVDNFFKNSPAFKWSLRNYVNEIVEAPNSDLSFEQLLTNFIECLENTEYFDDIVENVDLSYIGREEEPILAPPTVVNRWDLV</sequence>
<comment type="caution">
    <text evidence="1">The sequence shown here is derived from an EMBL/GenBank/DDBJ whole genome shotgun (WGS) entry which is preliminary data.</text>
</comment>
<keyword evidence="2" id="KW-1185">Reference proteome</keyword>
<dbReference type="Proteomes" id="UP000439903">
    <property type="component" value="Unassembled WGS sequence"/>
</dbReference>
<gene>
    <name evidence="1" type="ORF">F8M41_006967</name>
</gene>
<dbReference type="EMBL" id="WTPW01001692">
    <property type="protein sequence ID" value="KAF0420591.1"/>
    <property type="molecule type" value="Genomic_DNA"/>
</dbReference>
<evidence type="ECO:0000313" key="2">
    <source>
        <dbReference type="Proteomes" id="UP000439903"/>
    </source>
</evidence>
<evidence type="ECO:0000313" key="1">
    <source>
        <dbReference type="EMBL" id="KAF0420591.1"/>
    </source>
</evidence>
<protein>
    <submittedName>
        <fullName evidence="1">Uncharacterized protein</fullName>
    </submittedName>
</protein>
<accession>A0A8H4A5N2</accession>
<dbReference type="AlphaFoldDB" id="A0A8H4A5N2"/>